<reference evidence="1" key="1">
    <citation type="submission" date="2021-05" db="EMBL/GenBank/DDBJ databases">
        <authorList>
            <person name="Alioto T."/>
            <person name="Alioto T."/>
            <person name="Gomez Garrido J."/>
        </authorList>
    </citation>
    <scope>NUCLEOTIDE SEQUENCE</scope>
</reference>
<accession>A0A8D8RIE4</accession>
<evidence type="ECO:0000313" key="1">
    <source>
        <dbReference type="EMBL" id="CAG6651953.1"/>
    </source>
</evidence>
<proteinExistence type="predicted"/>
<sequence length="103" mass="12363">MWITYNYNNSCVLVLKPMRGDSSMKRRRLCKSSSNTRFSTKHLFESFFVIKTVLVLHHTILIRRLRKQWEEPKIKSFVSKPFKFTSYLLKETTNLFRGQTPML</sequence>
<dbReference type="AlphaFoldDB" id="A0A8D8RIE4"/>
<dbReference type="EMBL" id="HBUF01169886">
    <property type="protein sequence ID" value="CAG6651953.1"/>
    <property type="molecule type" value="Transcribed_RNA"/>
</dbReference>
<organism evidence="1">
    <name type="scientific">Cacopsylla melanoneura</name>
    <dbReference type="NCBI Taxonomy" id="428564"/>
    <lineage>
        <taxon>Eukaryota</taxon>
        <taxon>Metazoa</taxon>
        <taxon>Ecdysozoa</taxon>
        <taxon>Arthropoda</taxon>
        <taxon>Hexapoda</taxon>
        <taxon>Insecta</taxon>
        <taxon>Pterygota</taxon>
        <taxon>Neoptera</taxon>
        <taxon>Paraneoptera</taxon>
        <taxon>Hemiptera</taxon>
        <taxon>Sternorrhyncha</taxon>
        <taxon>Psylloidea</taxon>
        <taxon>Psyllidae</taxon>
        <taxon>Psyllinae</taxon>
        <taxon>Cacopsylla</taxon>
    </lineage>
</organism>
<protein>
    <submittedName>
        <fullName evidence="1">Uncharacterized protein</fullName>
    </submittedName>
</protein>
<name>A0A8D8RIE4_9HEMI</name>